<evidence type="ECO:0000313" key="2">
    <source>
        <dbReference type="Proteomes" id="UP000254937"/>
    </source>
</evidence>
<proteinExistence type="predicted"/>
<keyword evidence="2" id="KW-1185">Reference proteome</keyword>
<accession>A0A370PVS9</accession>
<name>A0A370PVS9_ASPPH</name>
<organism evidence="1 2">
    <name type="scientific">Aspergillus phoenicis ATCC 13157</name>
    <dbReference type="NCBI Taxonomy" id="1353007"/>
    <lineage>
        <taxon>Eukaryota</taxon>
        <taxon>Fungi</taxon>
        <taxon>Dikarya</taxon>
        <taxon>Ascomycota</taxon>
        <taxon>Pezizomycotina</taxon>
        <taxon>Eurotiomycetes</taxon>
        <taxon>Eurotiomycetidae</taxon>
        <taxon>Eurotiales</taxon>
        <taxon>Aspergillaceae</taxon>
        <taxon>Aspergillus</taxon>
    </lineage>
</organism>
<dbReference type="EMBL" id="KZ851846">
    <property type="protein sequence ID" value="RDK46295.1"/>
    <property type="molecule type" value="Genomic_DNA"/>
</dbReference>
<evidence type="ECO:0000313" key="1">
    <source>
        <dbReference type="EMBL" id="RDK46295.1"/>
    </source>
</evidence>
<gene>
    <name evidence="1" type="ORF">M752DRAFT_100404</name>
</gene>
<dbReference type="AlphaFoldDB" id="A0A370PVS9"/>
<sequence length="139" mass="15555">MGGAARLLNASRSLQVLGQASCDSGITPTQCHGCSGRCSFPQSQQPICASRECFFLCCFARFCLDPSNQDRSKSQPVMGIRRKTAGEVLTIGIPWSSTTVLVLITFTNQRGRPIYTILRCSRVLRLQLPFWAFRPWFIY</sequence>
<protein>
    <submittedName>
        <fullName evidence="1">Uncharacterized protein</fullName>
    </submittedName>
</protein>
<reference evidence="1 2" key="1">
    <citation type="submission" date="2018-07" db="EMBL/GenBank/DDBJ databases">
        <title>Section-level genome sequencing of Aspergillus section Nigri to investigate inter- and intra-species variation.</title>
        <authorList>
            <consortium name="DOE Joint Genome Institute"/>
            <person name="Vesth T.C."/>
            <person name="Nybo J.L."/>
            <person name="Theobald S."/>
            <person name="Frisvad J.C."/>
            <person name="Larsen T.O."/>
            <person name="Nielsen K.F."/>
            <person name="Hoof J.B."/>
            <person name="Brandl J."/>
            <person name="Salamov A."/>
            <person name="Riley R."/>
            <person name="Gladden J.M."/>
            <person name="Phatale P."/>
            <person name="Nielsen M.T."/>
            <person name="Lyhne E.K."/>
            <person name="Kogle M.E."/>
            <person name="Strasser K."/>
            <person name="McDonnell E."/>
            <person name="Barry K."/>
            <person name="Clum A."/>
            <person name="Chen C."/>
            <person name="Nolan M."/>
            <person name="Sandor L."/>
            <person name="Kuo A."/>
            <person name="Lipzen A."/>
            <person name="Hainaut M."/>
            <person name="Drula E."/>
            <person name="Tsang A."/>
            <person name="Magnuson J.K."/>
            <person name="Henrissat B."/>
            <person name="Wiebenga A."/>
            <person name="Simmons B.A."/>
            <person name="Makela M.R."/>
            <person name="De vries R.P."/>
            <person name="Grigoriev I.V."/>
            <person name="Mortensen U.H."/>
            <person name="Baker S.E."/>
            <person name="Andersen M.R."/>
        </authorList>
    </citation>
    <scope>NUCLEOTIDE SEQUENCE [LARGE SCALE GENOMIC DNA]</scope>
    <source>
        <strain evidence="1 2">ATCC 13157</strain>
    </source>
</reference>
<dbReference type="Proteomes" id="UP000254937">
    <property type="component" value="Unassembled WGS sequence"/>
</dbReference>